<keyword evidence="3" id="KW-1185">Reference proteome</keyword>
<sequence>MPDDNDSTPPSEEPPSEERPSEDLPNRAERRRRGKDTSSAQPSGKVRDTGRRNAVQGPRHWSVRRGG</sequence>
<dbReference type="Proteomes" id="UP000599074">
    <property type="component" value="Unassembled WGS sequence"/>
</dbReference>
<proteinExistence type="predicted"/>
<accession>A0A8J3WY73</accession>
<feature type="region of interest" description="Disordered" evidence="1">
    <location>
        <begin position="1"/>
        <end position="67"/>
    </location>
</feature>
<dbReference type="EMBL" id="BOON01000004">
    <property type="protein sequence ID" value="GII20887.1"/>
    <property type="molecule type" value="Genomic_DNA"/>
</dbReference>
<comment type="caution">
    <text evidence="2">The sequence shown here is derived from an EMBL/GenBank/DDBJ whole genome shotgun (WGS) entry which is preliminary data.</text>
</comment>
<name>A0A8J3WY73_9ACTN</name>
<dbReference type="AlphaFoldDB" id="A0A8J3WY73"/>
<reference evidence="2" key="1">
    <citation type="submission" date="2021-01" db="EMBL/GenBank/DDBJ databases">
        <title>Whole genome shotgun sequence of Planosporangium mesophilum NBRC 109066.</title>
        <authorList>
            <person name="Komaki H."/>
            <person name="Tamura T."/>
        </authorList>
    </citation>
    <scope>NUCLEOTIDE SEQUENCE</scope>
    <source>
        <strain evidence="2">NBRC 109066</strain>
    </source>
</reference>
<evidence type="ECO:0000313" key="2">
    <source>
        <dbReference type="EMBL" id="GII20887.1"/>
    </source>
</evidence>
<dbReference type="RefSeq" id="WP_168112869.1">
    <property type="nucleotide sequence ID" value="NZ_BOON01000004.1"/>
</dbReference>
<gene>
    <name evidence="2" type="ORF">Pme01_04840</name>
</gene>
<evidence type="ECO:0000313" key="3">
    <source>
        <dbReference type="Proteomes" id="UP000599074"/>
    </source>
</evidence>
<evidence type="ECO:0000256" key="1">
    <source>
        <dbReference type="SAM" id="MobiDB-lite"/>
    </source>
</evidence>
<organism evidence="2 3">
    <name type="scientific">Planosporangium mesophilum</name>
    <dbReference type="NCBI Taxonomy" id="689768"/>
    <lineage>
        <taxon>Bacteria</taxon>
        <taxon>Bacillati</taxon>
        <taxon>Actinomycetota</taxon>
        <taxon>Actinomycetes</taxon>
        <taxon>Micromonosporales</taxon>
        <taxon>Micromonosporaceae</taxon>
        <taxon>Planosporangium</taxon>
    </lineage>
</organism>
<feature type="compositionally biased region" description="Basic and acidic residues" evidence="1">
    <location>
        <begin position="16"/>
        <end position="28"/>
    </location>
</feature>
<protein>
    <submittedName>
        <fullName evidence="2">Uncharacterized protein</fullName>
    </submittedName>
</protein>